<proteinExistence type="predicted"/>
<evidence type="ECO:0000313" key="3">
    <source>
        <dbReference type="WBParaSite" id="MCU_004529-RA"/>
    </source>
</evidence>
<feature type="region of interest" description="Disordered" evidence="1">
    <location>
        <begin position="26"/>
        <end position="100"/>
    </location>
</feature>
<dbReference type="WBParaSite" id="MCU_004529-RA">
    <property type="protein sequence ID" value="MCU_004529-RA"/>
    <property type="gene ID" value="MCU_004529"/>
</dbReference>
<feature type="compositionally biased region" description="Polar residues" evidence="1">
    <location>
        <begin position="33"/>
        <end position="43"/>
    </location>
</feature>
<reference evidence="3" key="1">
    <citation type="submission" date="2019-11" db="UniProtKB">
        <authorList>
            <consortium name="WormBaseParasite"/>
        </authorList>
    </citation>
    <scope>IDENTIFICATION</scope>
</reference>
<feature type="chain" id="PRO_5024426074" evidence="2">
    <location>
        <begin position="24"/>
        <end position="100"/>
    </location>
</feature>
<keyword evidence="2" id="KW-0732">Signal</keyword>
<feature type="compositionally biased region" description="Basic residues" evidence="1">
    <location>
        <begin position="45"/>
        <end position="55"/>
    </location>
</feature>
<protein>
    <submittedName>
        <fullName evidence="3">Antimicrobial peptide</fullName>
    </submittedName>
</protein>
<dbReference type="PROSITE" id="PS51257">
    <property type="entry name" value="PROKAR_LIPOPROTEIN"/>
    <property type="match status" value="1"/>
</dbReference>
<sequence>MRTWILTALLVIALVACFEFTEAKPATELEKAPSTSPAGSEQTGGKKKRRRRPGRHSKDGGERRSRGRFQRKTCSKDSDCRRGKKCVPTTKGVSYCRRVH</sequence>
<name>A0A5K3F0D1_MESCO</name>
<feature type="signal peptide" evidence="2">
    <location>
        <begin position="1"/>
        <end position="23"/>
    </location>
</feature>
<accession>A0A5K3F0D1</accession>
<organism evidence="3">
    <name type="scientific">Mesocestoides corti</name>
    <name type="common">Flatworm</name>
    <dbReference type="NCBI Taxonomy" id="53468"/>
    <lineage>
        <taxon>Eukaryota</taxon>
        <taxon>Metazoa</taxon>
        <taxon>Spiralia</taxon>
        <taxon>Lophotrochozoa</taxon>
        <taxon>Platyhelminthes</taxon>
        <taxon>Cestoda</taxon>
        <taxon>Eucestoda</taxon>
        <taxon>Cyclophyllidea</taxon>
        <taxon>Mesocestoididae</taxon>
        <taxon>Mesocestoides</taxon>
    </lineage>
</organism>
<dbReference type="AlphaFoldDB" id="A0A5K3F0D1"/>
<evidence type="ECO:0000256" key="1">
    <source>
        <dbReference type="SAM" id="MobiDB-lite"/>
    </source>
</evidence>
<evidence type="ECO:0000256" key="2">
    <source>
        <dbReference type="SAM" id="SignalP"/>
    </source>
</evidence>